<organism evidence="13 14">
    <name type="scientific">Syntrophaceticus schinkii</name>
    <dbReference type="NCBI Taxonomy" id="499207"/>
    <lineage>
        <taxon>Bacteria</taxon>
        <taxon>Bacillati</taxon>
        <taxon>Bacillota</taxon>
        <taxon>Clostridia</taxon>
        <taxon>Thermoanaerobacterales</taxon>
        <taxon>Thermoanaerobacterales Family III. Incertae Sedis</taxon>
        <taxon>Syntrophaceticus</taxon>
    </lineage>
</organism>
<dbReference type="GO" id="GO:0008879">
    <property type="term" value="F:glucose-1-phosphate thymidylyltransferase activity"/>
    <property type="evidence" value="ECO:0007669"/>
    <property type="project" value="UniProtKB-EC"/>
</dbReference>
<keyword evidence="5 13" id="KW-0808">Transferase</keyword>
<evidence type="ECO:0000313" key="13">
    <source>
        <dbReference type="EMBL" id="CEO88414.1"/>
    </source>
</evidence>
<feature type="domain" description="Nucleotidyl transferase" evidence="12">
    <location>
        <begin position="1"/>
        <end position="133"/>
    </location>
</feature>
<dbReference type="Pfam" id="PF00483">
    <property type="entry name" value="NTP_transferase"/>
    <property type="match status" value="1"/>
</dbReference>
<evidence type="ECO:0000256" key="4">
    <source>
        <dbReference type="ARBA" id="ARBA00017654"/>
    </source>
</evidence>
<comment type="catalytic activity">
    <reaction evidence="11">
        <text>dTTP + alpha-D-glucose 1-phosphate + H(+) = dTDP-alpha-D-glucose + diphosphate</text>
        <dbReference type="Rhea" id="RHEA:15225"/>
        <dbReference type="ChEBI" id="CHEBI:15378"/>
        <dbReference type="ChEBI" id="CHEBI:33019"/>
        <dbReference type="ChEBI" id="CHEBI:37568"/>
        <dbReference type="ChEBI" id="CHEBI:57477"/>
        <dbReference type="ChEBI" id="CHEBI:58601"/>
        <dbReference type="EC" id="2.7.7.24"/>
    </reaction>
</comment>
<dbReference type="EMBL" id="CDRZ01000094">
    <property type="protein sequence ID" value="CEO88414.1"/>
    <property type="molecule type" value="Genomic_DNA"/>
</dbReference>
<keyword evidence="14" id="KW-1185">Reference proteome</keyword>
<evidence type="ECO:0000256" key="5">
    <source>
        <dbReference type="ARBA" id="ARBA00022679"/>
    </source>
</evidence>
<protein>
    <recommendedName>
        <fullName evidence="4">Glucose-1-phosphate thymidylyltransferase</fullName>
        <ecNumber evidence="3">2.7.7.24</ecNumber>
    </recommendedName>
    <alternativeName>
        <fullName evidence="10">dTDP-glucose pyrophosphorylase</fullName>
    </alternativeName>
    <alternativeName>
        <fullName evidence="9">dTDP-glucose synthase</fullName>
    </alternativeName>
</protein>
<gene>
    <name evidence="13" type="ORF">SSCH_1830010</name>
</gene>
<evidence type="ECO:0000256" key="7">
    <source>
        <dbReference type="ARBA" id="ARBA00022723"/>
    </source>
</evidence>
<dbReference type="InterPro" id="IPR005907">
    <property type="entry name" value="G1P_thy_trans_s"/>
</dbReference>
<dbReference type="EC" id="2.7.7.24" evidence="3"/>
<dbReference type="InterPro" id="IPR029044">
    <property type="entry name" value="Nucleotide-diphossugar_trans"/>
</dbReference>
<evidence type="ECO:0000256" key="11">
    <source>
        <dbReference type="ARBA" id="ARBA00049336"/>
    </source>
</evidence>
<evidence type="ECO:0000256" key="10">
    <source>
        <dbReference type="ARBA" id="ARBA00032598"/>
    </source>
</evidence>
<evidence type="ECO:0000256" key="1">
    <source>
        <dbReference type="ARBA" id="ARBA00001946"/>
    </source>
</evidence>
<dbReference type="GO" id="GO:0046872">
    <property type="term" value="F:metal ion binding"/>
    <property type="evidence" value="ECO:0007669"/>
    <property type="project" value="UniProtKB-KW"/>
</dbReference>
<keyword evidence="8" id="KW-0460">Magnesium</keyword>
<keyword evidence="7" id="KW-0479">Metal-binding</keyword>
<comment type="similarity">
    <text evidence="2">Belongs to the glucose-1-phosphate thymidylyltransferase family.</text>
</comment>
<reference evidence="14" key="1">
    <citation type="submission" date="2015-01" db="EMBL/GenBank/DDBJ databases">
        <authorList>
            <person name="Manzoor Shahid"/>
            <person name="Zubair Saima"/>
        </authorList>
    </citation>
    <scope>NUCLEOTIDE SEQUENCE [LARGE SCALE GENOMIC DNA]</scope>
    <source>
        <strain evidence="14">Sp3</strain>
    </source>
</reference>
<accession>A0A0B7MCY8</accession>
<sequence>MILGDNIFYGNNLIRLLLEAKENKGRATVFGYYVDDPERFGVVEFDQDGRVLSVEEKPEDPKSNYAITGLYFYDKRVVEYAKSLKPSARGELEITDLNRVYLEQGDLDVKLLGRGFAWLDTGTMDTLVDAAEYVRIIEKRQGNQNSCFRGNCLSQ</sequence>
<proteinExistence type="inferred from homology"/>
<dbReference type="Proteomes" id="UP000046155">
    <property type="component" value="Unassembled WGS sequence"/>
</dbReference>
<comment type="cofactor">
    <cofactor evidence="1">
        <name>Mg(2+)</name>
        <dbReference type="ChEBI" id="CHEBI:18420"/>
    </cofactor>
</comment>
<evidence type="ECO:0000256" key="6">
    <source>
        <dbReference type="ARBA" id="ARBA00022695"/>
    </source>
</evidence>
<dbReference type="AlphaFoldDB" id="A0A0B7MCY8"/>
<evidence type="ECO:0000256" key="2">
    <source>
        <dbReference type="ARBA" id="ARBA00010480"/>
    </source>
</evidence>
<dbReference type="InterPro" id="IPR005835">
    <property type="entry name" value="NTP_transferase_dom"/>
</dbReference>
<evidence type="ECO:0000256" key="3">
    <source>
        <dbReference type="ARBA" id="ARBA00012461"/>
    </source>
</evidence>
<dbReference type="Gene3D" id="3.90.550.10">
    <property type="entry name" value="Spore Coat Polysaccharide Biosynthesis Protein SpsA, Chain A"/>
    <property type="match status" value="1"/>
</dbReference>
<evidence type="ECO:0000256" key="8">
    <source>
        <dbReference type="ARBA" id="ARBA00022842"/>
    </source>
</evidence>
<dbReference type="PANTHER" id="PTHR43532:SF1">
    <property type="entry name" value="GLUCOSE-1-PHOSPHATE THYMIDYLYLTRANSFERASE 1"/>
    <property type="match status" value="1"/>
</dbReference>
<evidence type="ECO:0000256" key="9">
    <source>
        <dbReference type="ARBA" id="ARBA00032492"/>
    </source>
</evidence>
<evidence type="ECO:0000259" key="12">
    <source>
        <dbReference type="Pfam" id="PF00483"/>
    </source>
</evidence>
<evidence type="ECO:0000313" key="14">
    <source>
        <dbReference type="Proteomes" id="UP000046155"/>
    </source>
</evidence>
<keyword evidence="6 13" id="KW-0548">Nucleotidyltransferase</keyword>
<dbReference type="SUPFAM" id="SSF53448">
    <property type="entry name" value="Nucleotide-diphospho-sugar transferases"/>
    <property type="match status" value="1"/>
</dbReference>
<dbReference type="PANTHER" id="PTHR43532">
    <property type="entry name" value="GLUCOSE-1-PHOSPHATE THYMIDYLYLTRANSFERASE"/>
    <property type="match status" value="1"/>
</dbReference>
<name>A0A0B7MCY8_9FIRM</name>